<comment type="function">
    <text evidence="10">Protein associated with the U5 snRNP, during its maturation and its post-splicing recycling and which is required for spliceosomal tri-snRNP complex assembly in the nucleus. Has a molecular sequestering activity and transiently hinders SNRNP200 binding sites for constitutive splicing factors that intervene later during the assembly of the spliceosome and splicing. Together with its molecular sequestering activity, may also function as a molecular adapter and placeholder, coordinating the assembly of the U5 snRNP and its association with the U4/U6 di-snRNP.</text>
</comment>
<dbReference type="GO" id="GO:0005737">
    <property type="term" value="C:cytoplasm"/>
    <property type="evidence" value="ECO:0007669"/>
    <property type="project" value="UniProtKB-SubCell"/>
</dbReference>
<comment type="caution">
    <text evidence="11">The sequence shown here is derived from an EMBL/GenBank/DDBJ whole genome shotgun (WGS) entry which is preliminary data.</text>
</comment>
<evidence type="ECO:0000256" key="5">
    <source>
        <dbReference type="ARBA" id="ARBA00022664"/>
    </source>
</evidence>
<gene>
    <name evidence="11" type="ORF">QE152_g32596</name>
</gene>
<dbReference type="AlphaFoldDB" id="A0AAW1IYY0"/>
<accession>A0AAW1IYY0</accession>
<proteinExistence type="inferred from homology"/>
<dbReference type="Proteomes" id="UP001458880">
    <property type="component" value="Unassembled WGS sequence"/>
</dbReference>
<evidence type="ECO:0000256" key="4">
    <source>
        <dbReference type="ARBA" id="ARBA00022490"/>
    </source>
</evidence>
<keyword evidence="12" id="KW-1185">Reference proteome</keyword>
<evidence type="ECO:0000256" key="10">
    <source>
        <dbReference type="ARBA" id="ARBA00045970"/>
    </source>
</evidence>
<dbReference type="Pfam" id="PF15264">
    <property type="entry name" value="TSSC4"/>
    <property type="match status" value="1"/>
</dbReference>
<organism evidence="11 12">
    <name type="scientific">Popillia japonica</name>
    <name type="common">Japanese beetle</name>
    <dbReference type="NCBI Taxonomy" id="7064"/>
    <lineage>
        <taxon>Eukaryota</taxon>
        <taxon>Metazoa</taxon>
        <taxon>Ecdysozoa</taxon>
        <taxon>Arthropoda</taxon>
        <taxon>Hexapoda</taxon>
        <taxon>Insecta</taxon>
        <taxon>Pterygota</taxon>
        <taxon>Neoptera</taxon>
        <taxon>Endopterygota</taxon>
        <taxon>Coleoptera</taxon>
        <taxon>Polyphaga</taxon>
        <taxon>Scarabaeiformia</taxon>
        <taxon>Scarabaeidae</taxon>
        <taxon>Rutelinae</taxon>
        <taxon>Popillia</taxon>
    </lineage>
</organism>
<keyword evidence="7" id="KW-0508">mRNA splicing</keyword>
<dbReference type="EMBL" id="JASPKY010000482">
    <property type="protein sequence ID" value="KAK9695387.1"/>
    <property type="molecule type" value="Genomic_DNA"/>
</dbReference>
<reference evidence="11 12" key="1">
    <citation type="journal article" date="2024" name="BMC Genomics">
        <title>De novo assembly and annotation of Popillia japonica's genome with initial clues to its potential as an invasive pest.</title>
        <authorList>
            <person name="Cucini C."/>
            <person name="Boschi S."/>
            <person name="Funari R."/>
            <person name="Cardaioli E."/>
            <person name="Iannotti N."/>
            <person name="Marturano G."/>
            <person name="Paoli F."/>
            <person name="Bruttini M."/>
            <person name="Carapelli A."/>
            <person name="Frati F."/>
            <person name="Nardi F."/>
        </authorList>
    </citation>
    <scope>NUCLEOTIDE SEQUENCE [LARGE SCALE GENOMIC DNA]</scope>
    <source>
        <strain evidence="11">DMR45628</strain>
    </source>
</reference>
<dbReference type="GO" id="GO:0008380">
    <property type="term" value="P:RNA splicing"/>
    <property type="evidence" value="ECO:0007669"/>
    <property type="project" value="UniProtKB-KW"/>
</dbReference>
<keyword evidence="6" id="KW-0747">Spliceosome</keyword>
<name>A0AAW1IYY0_POPJA</name>
<evidence type="ECO:0000313" key="12">
    <source>
        <dbReference type="Proteomes" id="UP001458880"/>
    </source>
</evidence>
<dbReference type="PANTHER" id="PTHR13445">
    <property type="entry name" value="TUMOR SUPPRESSING SUBTRANSFERABLE CANDIDATE 4 TSSC4"/>
    <property type="match status" value="1"/>
</dbReference>
<dbReference type="PANTHER" id="PTHR13445:SF3">
    <property type="entry name" value="U5 SMALL NUCLEAR RIBONUCLEOPROTEIN TSSC4"/>
    <property type="match status" value="1"/>
</dbReference>
<keyword evidence="5" id="KW-0507">mRNA processing</keyword>
<comment type="similarity">
    <text evidence="3">Belongs to the TSSC4 family.</text>
</comment>
<evidence type="ECO:0000256" key="7">
    <source>
        <dbReference type="ARBA" id="ARBA00023187"/>
    </source>
</evidence>
<evidence type="ECO:0000256" key="9">
    <source>
        <dbReference type="ARBA" id="ARBA00035304"/>
    </source>
</evidence>
<keyword evidence="4" id="KW-0963">Cytoplasm</keyword>
<dbReference type="GO" id="GO:0005681">
    <property type="term" value="C:spliceosomal complex"/>
    <property type="evidence" value="ECO:0007669"/>
    <property type="project" value="UniProtKB-KW"/>
</dbReference>
<dbReference type="GO" id="GO:0006397">
    <property type="term" value="P:mRNA processing"/>
    <property type="evidence" value="ECO:0007669"/>
    <property type="project" value="UniProtKB-KW"/>
</dbReference>
<keyword evidence="8" id="KW-0539">Nucleus</keyword>
<comment type="subcellular location">
    <subcellularLocation>
        <location evidence="2">Cytoplasm</location>
    </subcellularLocation>
    <subcellularLocation>
        <location evidence="1">Nucleus</location>
    </subcellularLocation>
</comment>
<protein>
    <recommendedName>
        <fullName evidence="9">U5 small nuclear ribonucleoprotein TSSC4</fullName>
    </recommendedName>
</protein>
<sequence length="208" mass="24450">MSSQHSFNLSSTHKSFNDKQKDLFKELDKISVTLPQHIINDMPDDNEYRDNSFNQPSLRRLRGRESIFKRPEVVPKRRLSRFRTPNFQRYPHKWTKYSLDDVTDEHMSETSNRRAALTFLKELESRNVPDATSAMDTLPDKITFQKTKLTSDSNDDVPTQTFKNSKVMMPEYVVGQKIKKQRKNKERSKISISKELKLTHLLDEDDAN</sequence>
<evidence type="ECO:0000256" key="8">
    <source>
        <dbReference type="ARBA" id="ARBA00023242"/>
    </source>
</evidence>
<evidence type="ECO:0000256" key="6">
    <source>
        <dbReference type="ARBA" id="ARBA00022728"/>
    </source>
</evidence>
<evidence type="ECO:0000256" key="1">
    <source>
        <dbReference type="ARBA" id="ARBA00004123"/>
    </source>
</evidence>
<evidence type="ECO:0000256" key="2">
    <source>
        <dbReference type="ARBA" id="ARBA00004496"/>
    </source>
</evidence>
<evidence type="ECO:0000256" key="3">
    <source>
        <dbReference type="ARBA" id="ARBA00010362"/>
    </source>
</evidence>
<dbReference type="InterPro" id="IPR029338">
    <property type="entry name" value="TSSC4"/>
</dbReference>
<evidence type="ECO:0000313" key="11">
    <source>
        <dbReference type="EMBL" id="KAK9695387.1"/>
    </source>
</evidence>